<name>A0ABS8VMS2_DATST</name>
<sequence length="76" mass="8734">MRAQFKAIDARPAKKVAEAKARSKRKMIEKLYRKAATTKKPEREYVVAKKGVQVKVGKGKVLVDPRMEKKDARKHE</sequence>
<protein>
    <recommendedName>
        <fullName evidence="1">Ribosomal RNA methyltransferase SPB1-like C-terminal domain-containing protein</fullName>
    </recommendedName>
</protein>
<dbReference type="EMBL" id="JACEIK010005489">
    <property type="protein sequence ID" value="MCE0481632.1"/>
    <property type="molecule type" value="Genomic_DNA"/>
</dbReference>
<proteinExistence type="predicted"/>
<organism evidence="2 3">
    <name type="scientific">Datura stramonium</name>
    <name type="common">Jimsonweed</name>
    <name type="synonym">Common thornapple</name>
    <dbReference type="NCBI Taxonomy" id="4076"/>
    <lineage>
        <taxon>Eukaryota</taxon>
        <taxon>Viridiplantae</taxon>
        <taxon>Streptophyta</taxon>
        <taxon>Embryophyta</taxon>
        <taxon>Tracheophyta</taxon>
        <taxon>Spermatophyta</taxon>
        <taxon>Magnoliopsida</taxon>
        <taxon>eudicotyledons</taxon>
        <taxon>Gunneridae</taxon>
        <taxon>Pentapetalae</taxon>
        <taxon>asterids</taxon>
        <taxon>lamiids</taxon>
        <taxon>Solanales</taxon>
        <taxon>Solanaceae</taxon>
        <taxon>Solanoideae</taxon>
        <taxon>Datureae</taxon>
        <taxon>Datura</taxon>
    </lineage>
</organism>
<keyword evidence="3" id="KW-1185">Reference proteome</keyword>
<dbReference type="Pfam" id="PF07780">
    <property type="entry name" value="Spb1_C"/>
    <property type="match status" value="1"/>
</dbReference>
<reference evidence="2 3" key="1">
    <citation type="journal article" date="2021" name="BMC Genomics">
        <title>Datura genome reveals duplications of psychoactive alkaloid biosynthetic genes and high mutation rate following tissue culture.</title>
        <authorList>
            <person name="Rajewski A."/>
            <person name="Carter-House D."/>
            <person name="Stajich J."/>
            <person name="Litt A."/>
        </authorList>
    </citation>
    <scope>NUCLEOTIDE SEQUENCE [LARGE SCALE GENOMIC DNA]</scope>
    <source>
        <strain evidence="2">AR-01</strain>
    </source>
</reference>
<gene>
    <name evidence="2" type="ORF">HAX54_039511</name>
</gene>
<dbReference type="Proteomes" id="UP000823775">
    <property type="component" value="Unassembled WGS sequence"/>
</dbReference>
<comment type="caution">
    <text evidence="2">The sequence shown here is derived from an EMBL/GenBank/DDBJ whole genome shotgun (WGS) entry which is preliminary data.</text>
</comment>
<accession>A0ABS8VMS2</accession>
<evidence type="ECO:0000259" key="1">
    <source>
        <dbReference type="Pfam" id="PF07780"/>
    </source>
</evidence>
<evidence type="ECO:0000313" key="3">
    <source>
        <dbReference type="Proteomes" id="UP000823775"/>
    </source>
</evidence>
<feature type="domain" description="Ribosomal RNA methyltransferase SPB1-like C-terminal" evidence="1">
    <location>
        <begin position="22"/>
        <end position="75"/>
    </location>
</feature>
<evidence type="ECO:0000313" key="2">
    <source>
        <dbReference type="EMBL" id="MCE0481632.1"/>
    </source>
</evidence>
<dbReference type="InterPro" id="IPR012920">
    <property type="entry name" value="rRNA_MeTfrase_SPB1-like_C"/>
</dbReference>